<name>A0A3R7II30_9BURK</name>
<proteinExistence type="predicted"/>
<dbReference type="OrthoDB" id="9034987at2"/>
<dbReference type="AlphaFoldDB" id="A0A3R7II30"/>
<comment type="caution">
    <text evidence="1">The sequence shown here is derived from an EMBL/GenBank/DDBJ whole genome shotgun (WGS) entry which is preliminary data.</text>
</comment>
<evidence type="ECO:0000313" key="2">
    <source>
        <dbReference type="Proteomes" id="UP000283709"/>
    </source>
</evidence>
<evidence type="ECO:0000313" key="1">
    <source>
        <dbReference type="EMBL" id="RKF31516.1"/>
    </source>
</evidence>
<gene>
    <name evidence="1" type="ORF">BCY88_12180</name>
</gene>
<dbReference type="RefSeq" id="WP_120348941.1">
    <property type="nucleotide sequence ID" value="NZ_MCAS01000067.1"/>
</dbReference>
<accession>A0A3R7II30</accession>
<reference evidence="1 2" key="1">
    <citation type="submission" date="2016-07" db="EMBL/GenBank/DDBJ databases">
        <title>Genome analysis of Burkholderia fungorum ES3-20.</title>
        <authorList>
            <person name="Xu D."/>
            <person name="Yao R."/>
            <person name="Zheng S."/>
        </authorList>
    </citation>
    <scope>NUCLEOTIDE SEQUENCE [LARGE SCALE GENOMIC DNA]</scope>
    <source>
        <strain evidence="1 2">ES3-20</strain>
    </source>
</reference>
<dbReference type="Proteomes" id="UP000283709">
    <property type="component" value="Unassembled WGS sequence"/>
</dbReference>
<organism evidence="1 2">
    <name type="scientific">Paraburkholderia fungorum</name>
    <dbReference type="NCBI Taxonomy" id="134537"/>
    <lineage>
        <taxon>Bacteria</taxon>
        <taxon>Pseudomonadati</taxon>
        <taxon>Pseudomonadota</taxon>
        <taxon>Betaproteobacteria</taxon>
        <taxon>Burkholderiales</taxon>
        <taxon>Burkholderiaceae</taxon>
        <taxon>Paraburkholderia</taxon>
    </lineage>
</organism>
<protein>
    <recommendedName>
        <fullName evidence="3">Preprotein translocase subunit SecA</fullName>
    </recommendedName>
</protein>
<dbReference type="EMBL" id="MCAS01000067">
    <property type="protein sequence ID" value="RKF31516.1"/>
    <property type="molecule type" value="Genomic_DNA"/>
</dbReference>
<sequence>MLSPHEFATLMLLKDAPDLLNLDSADLEALLDRQLVTLEDPSSGQRRPLITQDGQMFLKAFARLPRDE</sequence>
<evidence type="ECO:0008006" key="3">
    <source>
        <dbReference type="Google" id="ProtNLM"/>
    </source>
</evidence>